<evidence type="ECO:0000313" key="2">
    <source>
        <dbReference type="EMBL" id="SEJ26082.1"/>
    </source>
</evidence>
<organism evidence="2 3">
    <name type="scientific">Dyadobacter koreensis</name>
    <dbReference type="NCBI Taxonomy" id="408657"/>
    <lineage>
        <taxon>Bacteria</taxon>
        <taxon>Pseudomonadati</taxon>
        <taxon>Bacteroidota</taxon>
        <taxon>Cytophagia</taxon>
        <taxon>Cytophagales</taxon>
        <taxon>Spirosomataceae</taxon>
        <taxon>Dyadobacter</taxon>
    </lineage>
</organism>
<dbReference type="Proteomes" id="UP000199532">
    <property type="component" value="Unassembled WGS sequence"/>
</dbReference>
<dbReference type="Pfam" id="PF00027">
    <property type="entry name" value="cNMP_binding"/>
    <property type="match status" value="1"/>
</dbReference>
<name>A0A1H6XMF8_9BACT</name>
<feature type="domain" description="Cyclic nucleotide-binding" evidence="1">
    <location>
        <begin position="40"/>
        <end position="113"/>
    </location>
</feature>
<accession>A0A1H6XMF8</accession>
<evidence type="ECO:0000313" key="3">
    <source>
        <dbReference type="Proteomes" id="UP000199532"/>
    </source>
</evidence>
<dbReference type="STRING" id="408657.SAMN04487995_3821"/>
<evidence type="ECO:0000259" key="1">
    <source>
        <dbReference type="Pfam" id="PF00027"/>
    </source>
</evidence>
<reference evidence="2 3" key="1">
    <citation type="submission" date="2016-10" db="EMBL/GenBank/DDBJ databases">
        <authorList>
            <person name="de Groot N.N."/>
        </authorList>
    </citation>
    <scope>NUCLEOTIDE SEQUENCE [LARGE SCALE GENOMIC DNA]</scope>
    <source>
        <strain evidence="2 3">DSM 19938</strain>
    </source>
</reference>
<dbReference type="Gene3D" id="2.60.120.10">
    <property type="entry name" value="Jelly Rolls"/>
    <property type="match status" value="1"/>
</dbReference>
<dbReference type="OrthoDB" id="943826at2"/>
<dbReference type="SUPFAM" id="SSF51206">
    <property type="entry name" value="cAMP-binding domain-like"/>
    <property type="match status" value="1"/>
</dbReference>
<dbReference type="CDD" id="cd00038">
    <property type="entry name" value="CAP_ED"/>
    <property type="match status" value="1"/>
</dbReference>
<sequence length="185" mass="21828">MDEFIKLLKPSIDLKNINDIRSVSTLINVASPRILLSTLQIQDRIYFIREGVIRRYSIVDGEENTNWFFSKGDFAISEDSFFLDEASEEYLETTGPSLLIEIKKADYLNLINNSPEFKQLVNRLYKKYISGKREYQRVITNPRINSYDWFATNHKYALNHIKLHHLARFLGITKEYLSKLRSQNR</sequence>
<proteinExistence type="predicted"/>
<dbReference type="RefSeq" id="WP_090337858.1">
    <property type="nucleotide sequence ID" value="NZ_FNXY01000006.1"/>
</dbReference>
<dbReference type="EMBL" id="FNXY01000006">
    <property type="protein sequence ID" value="SEJ26082.1"/>
    <property type="molecule type" value="Genomic_DNA"/>
</dbReference>
<dbReference type="InterPro" id="IPR000595">
    <property type="entry name" value="cNMP-bd_dom"/>
</dbReference>
<gene>
    <name evidence="2" type="ORF">SAMN04487995_3821</name>
</gene>
<protein>
    <submittedName>
        <fullName evidence="2">cAMP-binding domain of CRP or a regulatory subunit of cAMP-dependent protein kinases</fullName>
    </submittedName>
</protein>
<dbReference type="InterPro" id="IPR014710">
    <property type="entry name" value="RmlC-like_jellyroll"/>
</dbReference>
<dbReference type="GO" id="GO:0016301">
    <property type="term" value="F:kinase activity"/>
    <property type="evidence" value="ECO:0007669"/>
    <property type="project" value="UniProtKB-KW"/>
</dbReference>
<dbReference type="AlphaFoldDB" id="A0A1H6XMF8"/>
<keyword evidence="3" id="KW-1185">Reference proteome</keyword>
<keyword evidence="2" id="KW-0808">Transferase</keyword>
<keyword evidence="2" id="KW-0418">Kinase</keyword>
<dbReference type="InterPro" id="IPR018490">
    <property type="entry name" value="cNMP-bd_dom_sf"/>
</dbReference>